<evidence type="ECO:0000256" key="2">
    <source>
        <dbReference type="ARBA" id="ARBA00022485"/>
    </source>
</evidence>
<protein>
    <submittedName>
        <fullName evidence="7">Anaerobic ribonucleoside-triphosphate reductase activating protein</fullName>
    </submittedName>
</protein>
<organism evidence="7 8">
    <name type="scientific">Spiroplasma helicoides</name>
    <dbReference type="NCBI Taxonomy" id="216938"/>
    <lineage>
        <taxon>Bacteria</taxon>
        <taxon>Bacillati</taxon>
        <taxon>Mycoplasmatota</taxon>
        <taxon>Mollicutes</taxon>
        <taxon>Entomoplasmatales</taxon>
        <taxon>Spiroplasmataceae</taxon>
        <taxon>Spiroplasma</taxon>
    </lineage>
</organism>
<dbReference type="InterPro" id="IPR012837">
    <property type="entry name" value="NrdG"/>
</dbReference>
<dbReference type="EMBL" id="CP017015">
    <property type="protein sequence ID" value="AOG60106.1"/>
    <property type="molecule type" value="Genomic_DNA"/>
</dbReference>
<proteinExistence type="predicted"/>
<dbReference type="Pfam" id="PF13353">
    <property type="entry name" value="Fer4_12"/>
    <property type="match status" value="1"/>
</dbReference>
<keyword evidence="3" id="KW-0949">S-adenosyl-L-methionine</keyword>
<name>A0A1B3SJJ2_9MOLU</name>
<dbReference type="Proteomes" id="UP000094378">
    <property type="component" value="Chromosome"/>
</dbReference>
<dbReference type="SFLD" id="SFLDF00299">
    <property type="entry name" value="anaerobic_ribonucleoside-triph"/>
    <property type="match status" value="1"/>
</dbReference>
<keyword evidence="4" id="KW-0479">Metal-binding</keyword>
<dbReference type="Gene3D" id="3.20.20.70">
    <property type="entry name" value="Aldolase class I"/>
    <property type="match status" value="1"/>
</dbReference>
<dbReference type="SFLD" id="SFLDG01066">
    <property type="entry name" value="organic_radical-activating_enz"/>
    <property type="match status" value="1"/>
</dbReference>
<dbReference type="SFLD" id="SFLDS00029">
    <property type="entry name" value="Radical_SAM"/>
    <property type="match status" value="1"/>
</dbReference>
<keyword evidence="6" id="KW-0411">Iron-sulfur</keyword>
<evidence type="ECO:0000313" key="8">
    <source>
        <dbReference type="Proteomes" id="UP000094378"/>
    </source>
</evidence>
<dbReference type="OrthoDB" id="9782387at2"/>
<dbReference type="KEGG" id="shj:SHELI_v1c01510"/>
<keyword evidence="8" id="KW-1185">Reference proteome</keyword>
<reference evidence="7 8" key="1">
    <citation type="submission" date="2016-08" db="EMBL/GenBank/DDBJ databases">
        <title>Complete genome sequence of Spiroplasma helicoides TABS-2 (DSM 22551).</title>
        <authorList>
            <person name="Shen W.-Y."/>
            <person name="Lo W.-S."/>
            <person name="Lai Y.-C."/>
            <person name="Kuo C.-H."/>
        </authorList>
    </citation>
    <scope>NUCLEOTIDE SEQUENCE [LARGE SCALE GENOMIC DNA]</scope>
    <source>
        <strain evidence="7 8">TABS-2</strain>
    </source>
</reference>
<dbReference type="AlphaFoldDB" id="A0A1B3SJJ2"/>
<dbReference type="PATRIC" id="fig|216938.3.peg.151"/>
<dbReference type="PANTHER" id="PTHR30352:SF2">
    <property type="entry name" value="ANAEROBIC RIBONUCLEOSIDE-TRIPHOSPHATE REDUCTASE-ACTIVATING PROTEIN"/>
    <property type="match status" value="1"/>
</dbReference>
<evidence type="ECO:0000256" key="1">
    <source>
        <dbReference type="ARBA" id="ARBA00001966"/>
    </source>
</evidence>
<dbReference type="GO" id="GO:0046872">
    <property type="term" value="F:metal ion binding"/>
    <property type="evidence" value="ECO:0007669"/>
    <property type="project" value="UniProtKB-KW"/>
</dbReference>
<dbReference type="PANTHER" id="PTHR30352">
    <property type="entry name" value="PYRUVATE FORMATE-LYASE-ACTIVATING ENZYME"/>
    <property type="match status" value="1"/>
</dbReference>
<dbReference type="InterPro" id="IPR058240">
    <property type="entry name" value="rSAM_sf"/>
</dbReference>
<comment type="cofactor">
    <cofactor evidence="1">
        <name>[4Fe-4S] cluster</name>
        <dbReference type="ChEBI" id="CHEBI:49883"/>
    </cofactor>
</comment>
<evidence type="ECO:0000313" key="7">
    <source>
        <dbReference type="EMBL" id="AOG60106.1"/>
    </source>
</evidence>
<keyword evidence="2" id="KW-0004">4Fe-4S</keyword>
<dbReference type="GO" id="GO:0051539">
    <property type="term" value="F:4 iron, 4 sulfur cluster binding"/>
    <property type="evidence" value="ECO:0007669"/>
    <property type="project" value="UniProtKB-KW"/>
</dbReference>
<dbReference type="SFLD" id="SFLDG01063">
    <property type="entry name" value="activating_enzymes__group_1"/>
    <property type="match status" value="1"/>
</dbReference>
<dbReference type="GO" id="GO:0043365">
    <property type="term" value="F:[formate-C-acetyltransferase]-activating enzyme activity"/>
    <property type="evidence" value="ECO:0007669"/>
    <property type="project" value="InterPro"/>
</dbReference>
<dbReference type="GO" id="GO:0004748">
    <property type="term" value="F:ribonucleoside-diphosphate reductase activity, thioredoxin disulfide as acceptor"/>
    <property type="evidence" value="ECO:0007669"/>
    <property type="project" value="TreeGrafter"/>
</dbReference>
<gene>
    <name evidence="7" type="primary">nrdG</name>
    <name evidence="7" type="ORF">SHELI_v1c01510</name>
</gene>
<accession>A0A1B3SJJ2</accession>
<dbReference type="RefSeq" id="WP_069115883.1">
    <property type="nucleotide sequence ID" value="NZ_CP017015.1"/>
</dbReference>
<sequence>MANINVGRFLMNSEIEGPGTRFVVWLQGCTIGCKSCCNQELIPMVPKFLMPVSFLFEKIKEAKQKYNIEGITILGGEPFIQPDGLEELIDLCYENDLTIICFTGYIYENLKDEYSNILKKIDILIDGPFIANQLDIKRRLIGSKNQRVIKITDKYKDCDYFEQPHSQFEIQLFKDRVIINGDGVAIDNEHGQVCFKIK</sequence>
<dbReference type="InterPro" id="IPR007197">
    <property type="entry name" value="rSAM"/>
</dbReference>
<evidence type="ECO:0000256" key="4">
    <source>
        <dbReference type="ARBA" id="ARBA00022723"/>
    </source>
</evidence>
<evidence type="ECO:0000256" key="6">
    <source>
        <dbReference type="ARBA" id="ARBA00023014"/>
    </source>
</evidence>
<dbReference type="STRING" id="216938.SHELI_v1c01510"/>
<dbReference type="SUPFAM" id="SSF102114">
    <property type="entry name" value="Radical SAM enzymes"/>
    <property type="match status" value="1"/>
</dbReference>
<evidence type="ECO:0000256" key="3">
    <source>
        <dbReference type="ARBA" id="ARBA00022691"/>
    </source>
</evidence>
<dbReference type="InterPro" id="IPR013785">
    <property type="entry name" value="Aldolase_TIM"/>
</dbReference>
<keyword evidence="5" id="KW-0408">Iron</keyword>
<dbReference type="InterPro" id="IPR034457">
    <property type="entry name" value="Organic_radical-activating"/>
</dbReference>
<evidence type="ECO:0000256" key="5">
    <source>
        <dbReference type="ARBA" id="ARBA00023004"/>
    </source>
</evidence>